<keyword evidence="1" id="KW-0479">Metal-binding</keyword>
<name>A0A518GVN3_9BACT</name>
<dbReference type="GO" id="GO:0046872">
    <property type="term" value="F:metal ion binding"/>
    <property type="evidence" value="ECO:0007669"/>
    <property type="project" value="UniProtKB-KW"/>
</dbReference>
<gene>
    <name evidence="3" type="primary">naaA</name>
    <name evidence="3" type="ORF">ElP_04880</name>
</gene>
<dbReference type="Pfam" id="PF01546">
    <property type="entry name" value="Peptidase_M20"/>
    <property type="match status" value="1"/>
</dbReference>
<dbReference type="InterPro" id="IPR050072">
    <property type="entry name" value="Peptidase_M20A"/>
</dbReference>
<reference evidence="3 4" key="1">
    <citation type="submission" date="2019-02" db="EMBL/GenBank/DDBJ databases">
        <title>Deep-cultivation of Planctomycetes and their phenomic and genomic characterization uncovers novel biology.</title>
        <authorList>
            <person name="Wiegand S."/>
            <person name="Jogler M."/>
            <person name="Boedeker C."/>
            <person name="Pinto D."/>
            <person name="Vollmers J."/>
            <person name="Rivas-Marin E."/>
            <person name="Kohn T."/>
            <person name="Peeters S.H."/>
            <person name="Heuer A."/>
            <person name="Rast P."/>
            <person name="Oberbeckmann S."/>
            <person name="Bunk B."/>
            <person name="Jeske O."/>
            <person name="Meyerdierks A."/>
            <person name="Storesund J.E."/>
            <person name="Kallscheuer N."/>
            <person name="Luecker S."/>
            <person name="Lage O.M."/>
            <person name="Pohl T."/>
            <person name="Merkel B.J."/>
            <person name="Hornburger P."/>
            <person name="Mueller R.-W."/>
            <person name="Bruemmer F."/>
            <person name="Labrenz M."/>
            <person name="Spormann A.M."/>
            <person name="Op den Camp H."/>
            <person name="Overmann J."/>
            <person name="Amann R."/>
            <person name="Jetten M.S.M."/>
            <person name="Mascher T."/>
            <person name="Medema M.H."/>
            <person name="Devos D.P."/>
            <person name="Kaster A.-K."/>
            <person name="Ovreas L."/>
            <person name="Rohde M."/>
            <person name="Galperin M.Y."/>
            <person name="Jogler C."/>
        </authorList>
    </citation>
    <scope>NUCLEOTIDE SEQUENCE [LARGE SCALE GENOMIC DNA]</scope>
    <source>
        <strain evidence="3 4">ElP</strain>
    </source>
</reference>
<dbReference type="InterPro" id="IPR036264">
    <property type="entry name" value="Bact_exopeptidase_dim_dom"/>
</dbReference>
<dbReference type="Gene3D" id="3.40.630.10">
    <property type="entry name" value="Zn peptidases"/>
    <property type="match status" value="2"/>
</dbReference>
<dbReference type="KEGG" id="tpla:ElP_04880"/>
<dbReference type="SUPFAM" id="SSF55031">
    <property type="entry name" value="Bacterial exopeptidase dimerisation domain"/>
    <property type="match status" value="1"/>
</dbReference>
<sequence>MGTSGVGEIEGMSARIATRVDRRRMLAIARRLISVHSPTGEAGGAAEALSGLLEAEGFAVDRPEADHPKSPAVVARLDSGTPGRTLQFDGHLDTVHLPFVPFGKDEAQITGSGSCDMKGGLAAAVEGMLAARDAGMPEAGSILLTAHDLHEAPWGFGAQFDRLLVDGVVGDAVLIPEPLCDRLPVSGRGQACWKVTIRREGPPIHEVMRPQGDPKVIAVGAELIRRLGELDSRLSGEVNPVAGRSSVFVGQVHAGEIYNQDPPIFWMEGTRRWIPGQDRREVEAGFRAVLDALAAETGTTIEADYQLVRDAFALDVASPLVADFQRAYTALSGAPLSTGPKPFVDDGNSVWALAGVPCVTHGPRAGGQHTVGEWASIDDLARVAHLYALTAALYCPRG</sequence>
<evidence type="ECO:0000313" key="3">
    <source>
        <dbReference type="EMBL" id="QDV32653.1"/>
    </source>
</evidence>
<evidence type="ECO:0000256" key="1">
    <source>
        <dbReference type="ARBA" id="ARBA00022723"/>
    </source>
</evidence>
<keyword evidence="4" id="KW-1185">Reference proteome</keyword>
<dbReference type="EC" id="3.5.99.8" evidence="3"/>
<dbReference type="InterPro" id="IPR002933">
    <property type="entry name" value="Peptidase_M20"/>
</dbReference>
<dbReference type="GO" id="GO:0016787">
    <property type="term" value="F:hydrolase activity"/>
    <property type="evidence" value="ECO:0007669"/>
    <property type="project" value="UniProtKB-KW"/>
</dbReference>
<organism evidence="3 4">
    <name type="scientific">Tautonia plasticadhaerens</name>
    <dbReference type="NCBI Taxonomy" id="2527974"/>
    <lineage>
        <taxon>Bacteria</taxon>
        <taxon>Pseudomonadati</taxon>
        <taxon>Planctomycetota</taxon>
        <taxon>Planctomycetia</taxon>
        <taxon>Isosphaerales</taxon>
        <taxon>Isosphaeraceae</taxon>
        <taxon>Tautonia</taxon>
    </lineage>
</organism>
<keyword evidence="2 3" id="KW-0378">Hydrolase</keyword>
<dbReference type="AlphaFoldDB" id="A0A518GVN3"/>
<dbReference type="SUPFAM" id="SSF53187">
    <property type="entry name" value="Zn-dependent exopeptidases"/>
    <property type="match status" value="1"/>
</dbReference>
<dbReference type="OrthoDB" id="9792335at2"/>
<dbReference type="EMBL" id="CP036426">
    <property type="protein sequence ID" value="QDV32653.1"/>
    <property type="molecule type" value="Genomic_DNA"/>
</dbReference>
<evidence type="ECO:0000313" key="4">
    <source>
        <dbReference type="Proteomes" id="UP000317835"/>
    </source>
</evidence>
<dbReference type="PANTHER" id="PTHR43808">
    <property type="entry name" value="ACETYLORNITHINE DEACETYLASE"/>
    <property type="match status" value="1"/>
</dbReference>
<accession>A0A518GVN3</accession>
<dbReference type="Proteomes" id="UP000317835">
    <property type="component" value="Chromosome"/>
</dbReference>
<protein>
    <submittedName>
        <fullName evidence="3">5-nitroanthranilic acid aminohydrolase</fullName>
        <ecNumber evidence="3">3.5.99.8</ecNumber>
    </submittedName>
</protein>
<evidence type="ECO:0000256" key="2">
    <source>
        <dbReference type="ARBA" id="ARBA00022801"/>
    </source>
</evidence>
<proteinExistence type="predicted"/>